<evidence type="ECO:0000256" key="1">
    <source>
        <dbReference type="SAM" id="MobiDB-lite"/>
    </source>
</evidence>
<dbReference type="VEuPathDB" id="FungiDB:EMCG_09317"/>
<gene>
    <name evidence="2" type="ORF">EMCG_09317</name>
</gene>
<comment type="caution">
    <text evidence="2">The sequence shown here is derived from an EMBL/GenBank/DDBJ whole genome shotgun (WGS) entry which is preliminary data.</text>
</comment>
<dbReference type="Proteomes" id="UP000034164">
    <property type="component" value="Unassembled WGS sequence"/>
</dbReference>
<evidence type="ECO:0000313" key="2">
    <source>
        <dbReference type="EMBL" id="KKZ64776.1"/>
    </source>
</evidence>
<protein>
    <submittedName>
        <fullName evidence="2">Uncharacterized protein</fullName>
    </submittedName>
</protein>
<name>A0A0G2J9Y2_9EURO</name>
<feature type="region of interest" description="Disordered" evidence="1">
    <location>
        <begin position="82"/>
        <end position="116"/>
    </location>
</feature>
<evidence type="ECO:0000313" key="3">
    <source>
        <dbReference type="Proteomes" id="UP000034164"/>
    </source>
</evidence>
<reference evidence="3" key="1">
    <citation type="journal article" date="2015" name="PLoS Genet.">
        <title>The dynamic genome and transcriptome of the human fungal pathogen Blastomyces and close relative Emmonsia.</title>
        <authorList>
            <person name="Munoz J.F."/>
            <person name="Gauthier G.M."/>
            <person name="Desjardins C.A."/>
            <person name="Gallo J.E."/>
            <person name="Holder J."/>
            <person name="Sullivan T.D."/>
            <person name="Marty A.J."/>
            <person name="Carmen J.C."/>
            <person name="Chen Z."/>
            <person name="Ding L."/>
            <person name="Gujja S."/>
            <person name="Magrini V."/>
            <person name="Misas E."/>
            <person name="Mitreva M."/>
            <person name="Priest M."/>
            <person name="Saif S."/>
            <person name="Whiston E.A."/>
            <person name="Young S."/>
            <person name="Zeng Q."/>
            <person name="Goldman W.E."/>
            <person name="Mardis E.R."/>
            <person name="Taylor J.W."/>
            <person name="McEwen J.G."/>
            <person name="Clay O.K."/>
            <person name="Klein B.S."/>
            <person name="Cuomo C.A."/>
        </authorList>
    </citation>
    <scope>NUCLEOTIDE SEQUENCE [LARGE SCALE GENOMIC DNA]</scope>
    <source>
        <strain evidence="3">UAMH 3008</strain>
    </source>
</reference>
<dbReference type="OrthoDB" id="9992527at2759"/>
<feature type="compositionally biased region" description="Polar residues" evidence="1">
    <location>
        <begin position="31"/>
        <end position="48"/>
    </location>
</feature>
<feature type="region of interest" description="Disordered" evidence="1">
    <location>
        <begin position="1"/>
        <end position="48"/>
    </location>
</feature>
<feature type="compositionally biased region" description="Polar residues" evidence="1">
    <location>
        <begin position="84"/>
        <end position="99"/>
    </location>
</feature>
<proteinExistence type="predicted"/>
<dbReference type="EMBL" id="LCZI01000743">
    <property type="protein sequence ID" value="KKZ64776.1"/>
    <property type="molecule type" value="Genomic_DNA"/>
</dbReference>
<sequence length="393" mass="44254">MSIQPRACSRAARGQGQHQGNYIDPQALGQGANTPPDSGSTTGSAYQSRFQPRSHIHLKTAGLQGPSAFCSSISSSYAQASISNDVSSPQPPSTSTNLAQEIPPFRHTSPTPSPDNEYNDILLIPNFYIRGKLYENDGNSVEPVTPSGRAQPGYPLNANLEHPLTSAALGARSNAFRVHREHPMAVSLFQGWIKLNGNKFLDEDQLHAWEVLTKLSRQDILSWFESPISQSSKLDEPIQSRSDYRCMNPTCEENRDLDKMKTFRCFDPYCHGRFSKKDDLRKHMEIKNPSQQWFCGSRDCRPYGRKDKFRDHVREKHKRDLSIEALDKHCAPNTSQKFPRNCPSCPSASLSSFKDWFGHWTDQHCPRDPSCTTLQLPPHRSNPTPSLSRFSLL</sequence>
<accession>A0A0G2J9Y2</accession>
<dbReference type="AlphaFoldDB" id="A0A0G2J9Y2"/>
<organism evidence="2 3">
    <name type="scientific">[Emmonsia] crescens</name>
    <dbReference type="NCBI Taxonomy" id="73230"/>
    <lineage>
        <taxon>Eukaryota</taxon>
        <taxon>Fungi</taxon>
        <taxon>Dikarya</taxon>
        <taxon>Ascomycota</taxon>
        <taxon>Pezizomycotina</taxon>
        <taxon>Eurotiomycetes</taxon>
        <taxon>Eurotiomycetidae</taxon>
        <taxon>Onygenales</taxon>
        <taxon>Ajellomycetaceae</taxon>
        <taxon>Emergomyces</taxon>
    </lineage>
</organism>